<comment type="caution">
    <text evidence="2">The sequence shown here is derived from an EMBL/GenBank/DDBJ whole genome shotgun (WGS) entry which is preliminary data.</text>
</comment>
<evidence type="ECO:0000313" key="2">
    <source>
        <dbReference type="EMBL" id="KAH3883543.1"/>
    </source>
</evidence>
<sequence length="104" mass="11371">MPLIPTGVHSETEAVVRATRTATARQLAVTLWGATLVAANEAKLEGFPIVRAVCISGSDGENLFVIILLVLHQIACQLFLCKVWVVVVDVSHRYRQRGCACVLW</sequence>
<dbReference type="Proteomes" id="UP000828390">
    <property type="component" value="Unassembled WGS sequence"/>
</dbReference>
<evidence type="ECO:0000256" key="1">
    <source>
        <dbReference type="SAM" id="Phobius"/>
    </source>
</evidence>
<gene>
    <name evidence="2" type="ORF">DPMN_007502</name>
</gene>
<reference evidence="2" key="1">
    <citation type="journal article" date="2019" name="bioRxiv">
        <title>The Genome of the Zebra Mussel, Dreissena polymorpha: A Resource for Invasive Species Research.</title>
        <authorList>
            <person name="McCartney M.A."/>
            <person name="Auch B."/>
            <person name="Kono T."/>
            <person name="Mallez S."/>
            <person name="Zhang Y."/>
            <person name="Obille A."/>
            <person name="Becker A."/>
            <person name="Abrahante J.E."/>
            <person name="Garbe J."/>
            <person name="Badalamenti J.P."/>
            <person name="Herman A."/>
            <person name="Mangelson H."/>
            <person name="Liachko I."/>
            <person name="Sullivan S."/>
            <person name="Sone E.D."/>
            <person name="Koren S."/>
            <person name="Silverstein K.A.T."/>
            <person name="Beckman K.B."/>
            <person name="Gohl D.M."/>
        </authorList>
    </citation>
    <scope>NUCLEOTIDE SEQUENCE</scope>
    <source>
        <strain evidence="2">Duluth1</strain>
        <tissue evidence="2">Whole animal</tissue>
    </source>
</reference>
<evidence type="ECO:0000313" key="3">
    <source>
        <dbReference type="Proteomes" id="UP000828390"/>
    </source>
</evidence>
<organism evidence="2 3">
    <name type="scientific">Dreissena polymorpha</name>
    <name type="common">Zebra mussel</name>
    <name type="synonym">Mytilus polymorpha</name>
    <dbReference type="NCBI Taxonomy" id="45954"/>
    <lineage>
        <taxon>Eukaryota</taxon>
        <taxon>Metazoa</taxon>
        <taxon>Spiralia</taxon>
        <taxon>Lophotrochozoa</taxon>
        <taxon>Mollusca</taxon>
        <taxon>Bivalvia</taxon>
        <taxon>Autobranchia</taxon>
        <taxon>Heteroconchia</taxon>
        <taxon>Euheterodonta</taxon>
        <taxon>Imparidentia</taxon>
        <taxon>Neoheterodontei</taxon>
        <taxon>Myida</taxon>
        <taxon>Dreissenoidea</taxon>
        <taxon>Dreissenidae</taxon>
        <taxon>Dreissena</taxon>
    </lineage>
</organism>
<dbReference type="EMBL" id="JAIWYP010000001">
    <property type="protein sequence ID" value="KAH3883543.1"/>
    <property type="molecule type" value="Genomic_DNA"/>
</dbReference>
<accession>A0A9D4RYF5</accession>
<keyword evidence="1" id="KW-0812">Transmembrane</keyword>
<proteinExistence type="predicted"/>
<keyword evidence="1" id="KW-1133">Transmembrane helix</keyword>
<protein>
    <submittedName>
        <fullName evidence="2">Uncharacterized protein</fullName>
    </submittedName>
</protein>
<dbReference type="AlphaFoldDB" id="A0A9D4RYF5"/>
<name>A0A9D4RYF5_DREPO</name>
<reference evidence="2" key="2">
    <citation type="submission" date="2020-11" db="EMBL/GenBank/DDBJ databases">
        <authorList>
            <person name="McCartney M.A."/>
            <person name="Auch B."/>
            <person name="Kono T."/>
            <person name="Mallez S."/>
            <person name="Becker A."/>
            <person name="Gohl D.M."/>
            <person name="Silverstein K.A.T."/>
            <person name="Koren S."/>
            <person name="Bechman K.B."/>
            <person name="Herman A."/>
            <person name="Abrahante J.E."/>
            <person name="Garbe J."/>
        </authorList>
    </citation>
    <scope>NUCLEOTIDE SEQUENCE</scope>
    <source>
        <strain evidence="2">Duluth1</strain>
        <tissue evidence="2">Whole animal</tissue>
    </source>
</reference>
<feature type="transmembrane region" description="Helical" evidence="1">
    <location>
        <begin position="63"/>
        <end position="87"/>
    </location>
</feature>
<keyword evidence="3" id="KW-1185">Reference proteome</keyword>
<keyword evidence="1" id="KW-0472">Membrane</keyword>